<feature type="transmembrane region" description="Helical" evidence="1">
    <location>
        <begin position="200"/>
        <end position="219"/>
    </location>
</feature>
<feature type="transmembrane region" description="Helical" evidence="1">
    <location>
        <begin position="163"/>
        <end position="180"/>
    </location>
</feature>
<keyword evidence="3" id="KW-1185">Reference proteome</keyword>
<evidence type="ECO:0000313" key="2">
    <source>
        <dbReference type="EMBL" id="ARU48416.1"/>
    </source>
</evidence>
<feature type="transmembrane region" description="Helical" evidence="1">
    <location>
        <begin position="36"/>
        <end position="57"/>
    </location>
</feature>
<name>A0A1Y0HLE9_9BACT</name>
<feature type="transmembrane region" description="Helical" evidence="1">
    <location>
        <begin position="226"/>
        <end position="242"/>
    </location>
</feature>
<dbReference type="AlphaFoldDB" id="A0A1Y0HLE9"/>
<feature type="transmembrane region" description="Helical" evidence="1">
    <location>
        <begin position="134"/>
        <end position="151"/>
    </location>
</feature>
<keyword evidence="1" id="KW-1133">Transmembrane helix</keyword>
<feature type="transmembrane region" description="Helical" evidence="1">
    <location>
        <begin position="108"/>
        <end position="128"/>
    </location>
</feature>
<feature type="transmembrane region" description="Helical" evidence="1">
    <location>
        <begin position="248"/>
        <end position="265"/>
    </location>
</feature>
<sequence>MFNALFTLFVASEFCYYLLIAQTGIIEVFHSNIQAFFTLPLGGGLGSLLVYRSFGWLNTDQKKIIFFVGLQALCSLFYPALNLVVLGALGISLGMSAPLLIKFTKGRYTEIAIALGITYALATALFTYEPILRGNLAIALSLVAFTCSFFIHRMPEHRVEIEPQNLSVYAVLSMAIWAFLDANLFETLSRSSDISIWRAQTWHIILVFHVVGMGAAYLLRDTLKEHHSFVIVALFALSYMLYASREAVLLSMVYPFVISYYNFVILKRLSKLGNLRLLGMIMVLTGWIAGGGGLLSALGGYTYVGVIFICILLCAEIYNFIYQTSQKRINNVQ</sequence>
<proteinExistence type="predicted"/>
<keyword evidence="1" id="KW-0812">Transmembrane</keyword>
<dbReference type="KEGG" id="suls:Sdiek1_1252"/>
<dbReference type="OrthoDB" id="5338495at2"/>
<keyword evidence="1" id="KW-0472">Membrane</keyword>
<evidence type="ECO:0000256" key="1">
    <source>
        <dbReference type="SAM" id="Phobius"/>
    </source>
</evidence>
<feature type="transmembrane region" description="Helical" evidence="1">
    <location>
        <begin position="277"/>
        <end position="295"/>
    </location>
</feature>
<accession>A0A1Y0HLE9</accession>
<dbReference type="RefSeq" id="WP_087438377.1">
    <property type="nucleotide sequence ID" value="NZ_CP021416.1"/>
</dbReference>
<gene>
    <name evidence="2" type="ORF">Sdiek1_1252</name>
</gene>
<reference evidence="3" key="1">
    <citation type="submission" date="2017-05" db="EMBL/GenBank/DDBJ databases">
        <title>Dechlorination kinetics govern the competition between two new strains of the genus Sulfurospirillum.</title>
        <authorList>
            <person name="Buttet G.F."/>
            <person name="Murray A.M."/>
            <person name="Goris T."/>
            <person name="Burion M."/>
            <person name="Lin B."/>
            <person name="Rolle M."/>
            <person name="Maillard J."/>
        </authorList>
    </citation>
    <scope>NUCLEOTIDE SEQUENCE [LARGE SCALE GENOMIC DNA]</scope>
    <source>
        <strain evidence="3">SL2-1</strain>
    </source>
</reference>
<protein>
    <submittedName>
        <fullName evidence="2">Uncharacterized protein</fullName>
    </submittedName>
</protein>
<feature type="transmembrane region" description="Helical" evidence="1">
    <location>
        <begin position="6"/>
        <end position="29"/>
    </location>
</feature>
<organism evidence="2 3">
    <name type="scientific">Sulfurospirillum diekertiae</name>
    <dbReference type="NCBI Taxonomy" id="1854492"/>
    <lineage>
        <taxon>Bacteria</taxon>
        <taxon>Pseudomonadati</taxon>
        <taxon>Campylobacterota</taxon>
        <taxon>Epsilonproteobacteria</taxon>
        <taxon>Campylobacterales</taxon>
        <taxon>Sulfurospirillaceae</taxon>
        <taxon>Sulfurospirillum</taxon>
    </lineage>
</organism>
<dbReference type="EMBL" id="CP021416">
    <property type="protein sequence ID" value="ARU48416.1"/>
    <property type="molecule type" value="Genomic_DNA"/>
</dbReference>
<evidence type="ECO:0000313" key="3">
    <source>
        <dbReference type="Proteomes" id="UP000196005"/>
    </source>
</evidence>
<dbReference type="Proteomes" id="UP000196005">
    <property type="component" value="Chromosome"/>
</dbReference>
<feature type="transmembrane region" description="Helical" evidence="1">
    <location>
        <begin position="301"/>
        <end position="321"/>
    </location>
</feature>